<feature type="transmembrane region" description="Helical" evidence="1">
    <location>
        <begin position="123"/>
        <end position="144"/>
    </location>
</feature>
<evidence type="ECO:0008006" key="4">
    <source>
        <dbReference type="Google" id="ProtNLM"/>
    </source>
</evidence>
<reference evidence="2 3" key="1">
    <citation type="submission" date="2020-08" db="EMBL/GenBank/DDBJ databases">
        <title>Genomic Encyclopedia of Type Strains, Phase IV (KMG-IV): sequencing the most valuable type-strain genomes for metagenomic binning, comparative biology and taxonomic classification.</title>
        <authorList>
            <person name="Goeker M."/>
        </authorList>
    </citation>
    <scope>NUCLEOTIDE SEQUENCE [LARGE SCALE GENOMIC DNA]</scope>
    <source>
        <strain evidence="2 3">DSM 105137</strain>
    </source>
</reference>
<keyword evidence="1" id="KW-0472">Membrane</keyword>
<keyword evidence="1" id="KW-0812">Transmembrane</keyword>
<accession>A0A840EC93</accession>
<proteinExistence type="predicted"/>
<protein>
    <recommendedName>
        <fullName evidence="4">PepSY domain-containing protein</fullName>
    </recommendedName>
</protein>
<dbReference type="Proteomes" id="UP000576209">
    <property type="component" value="Unassembled WGS sequence"/>
</dbReference>
<feature type="transmembrane region" description="Helical" evidence="1">
    <location>
        <begin position="17"/>
        <end position="38"/>
    </location>
</feature>
<dbReference type="AlphaFoldDB" id="A0A840EC93"/>
<keyword evidence="1" id="KW-1133">Transmembrane helix</keyword>
<sequence>MAAQLPTSAWMRIVHRYLGFFLAGIMAVYAISGMVLIFRNTDFLKQTVVAERVVQPGLDHEMLGKVARIKDFKPDSTRGAVVYFQGGSYNSQTGAFVETRQELPYVLDKMTDLHKASSKNPLFFFNVFFGASLLFFVVSAFWMFMPGTRILRKGLIFTAAGVVLTLILLFV</sequence>
<evidence type="ECO:0000256" key="1">
    <source>
        <dbReference type="SAM" id="Phobius"/>
    </source>
</evidence>
<organism evidence="2 3">
    <name type="scientific">Neolewinella aquimaris</name>
    <dbReference type="NCBI Taxonomy" id="1835722"/>
    <lineage>
        <taxon>Bacteria</taxon>
        <taxon>Pseudomonadati</taxon>
        <taxon>Bacteroidota</taxon>
        <taxon>Saprospiria</taxon>
        <taxon>Saprospirales</taxon>
        <taxon>Lewinellaceae</taxon>
        <taxon>Neolewinella</taxon>
    </lineage>
</organism>
<dbReference type="RefSeq" id="WP_183495663.1">
    <property type="nucleotide sequence ID" value="NZ_JACIFF010000004.1"/>
</dbReference>
<feature type="transmembrane region" description="Helical" evidence="1">
    <location>
        <begin position="150"/>
        <end position="170"/>
    </location>
</feature>
<name>A0A840EC93_9BACT</name>
<evidence type="ECO:0000313" key="2">
    <source>
        <dbReference type="EMBL" id="MBB4079419.1"/>
    </source>
</evidence>
<comment type="caution">
    <text evidence="2">The sequence shown here is derived from an EMBL/GenBank/DDBJ whole genome shotgun (WGS) entry which is preliminary data.</text>
</comment>
<evidence type="ECO:0000313" key="3">
    <source>
        <dbReference type="Proteomes" id="UP000576209"/>
    </source>
</evidence>
<keyword evidence="3" id="KW-1185">Reference proteome</keyword>
<dbReference type="EMBL" id="JACIFF010000004">
    <property type="protein sequence ID" value="MBB4079419.1"/>
    <property type="molecule type" value="Genomic_DNA"/>
</dbReference>
<gene>
    <name evidence="2" type="ORF">GGR28_002039</name>
</gene>